<dbReference type="EMBL" id="LAVV01000074">
    <property type="protein sequence ID" value="KNZ64659.1"/>
    <property type="molecule type" value="Genomic_DNA"/>
</dbReference>
<reference evidence="2 3" key="1">
    <citation type="submission" date="2015-08" db="EMBL/GenBank/DDBJ databases">
        <title>Next Generation Sequencing and Analysis of the Genome of Puccinia sorghi L Schw, the Causal Agent of Maize Common Rust.</title>
        <authorList>
            <person name="Rochi L."/>
            <person name="Burguener G."/>
            <person name="Darino M."/>
            <person name="Turjanski A."/>
            <person name="Kreff E."/>
            <person name="Dieguez M.J."/>
            <person name="Sacco F."/>
        </authorList>
    </citation>
    <scope>NUCLEOTIDE SEQUENCE [LARGE SCALE GENOMIC DNA]</scope>
    <source>
        <strain evidence="2 3">RO10H11247</strain>
    </source>
</reference>
<protein>
    <submittedName>
        <fullName evidence="2">Uncharacterized protein</fullName>
    </submittedName>
</protein>
<evidence type="ECO:0000313" key="2">
    <source>
        <dbReference type="EMBL" id="KNZ64659.1"/>
    </source>
</evidence>
<dbReference type="AlphaFoldDB" id="A0A0L6VVJ0"/>
<feature type="non-terminal residue" evidence="2">
    <location>
        <position position="220"/>
    </location>
</feature>
<evidence type="ECO:0000313" key="3">
    <source>
        <dbReference type="Proteomes" id="UP000037035"/>
    </source>
</evidence>
<feature type="region of interest" description="Disordered" evidence="1">
    <location>
        <begin position="151"/>
        <end position="203"/>
    </location>
</feature>
<name>A0A0L6VVJ0_9BASI</name>
<proteinExistence type="predicted"/>
<dbReference type="VEuPathDB" id="FungiDB:VP01_10067g1"/>
<dbReference type="OrthoDB" id="3039677at2759"/>
<gene>
    <name evidence="2" type="ORF">VP01_10067g1</name>
</gene>
<evidence type="ECO:0000256" key="1">
    <source>
        <dbReference type="SAM" id="MobiDB-lite"/>
    </source>
</evidence>
<feature type="non-terminal residue" evidence="2">
    <location>
        <position position="1"/>
    </location>
</feature>
<feature type="compositionally biased region" description="Low complexity" evidence="1">
    <location>
        <begin position="151"/>
        <end position="164"/>
    </location>
</feature>
<accession>A0A0L6VVJ0</accession>
<comment type="caution">
    <text evidence="2">The sequence shown here is derived from an EMBL/GenBank/DDBJ whole genome shotgun (WGS) entry which is preliminary data.</text>
</comment>
<organism evidence="2 3">
    <name type="scientific">Puccinia sorghi</name>
    <dbReference type="NCBI Taxonomy" id="27349"/>
    <lineage>
        <taxon>Eukaryota</taxon>
        <taxon>Fungi</taxon>
        <taxon>Dikarya</taxon>
        <taxon>Basidiomycota</taxon>
        <taxon>Pucciniomycotina</taxon>
        <taxon>Pucciniomycetes</taxon>
        <taxon>Pucciniales</taxon>
        <taxon>Pucciniaceae</taxon>
        <taxon>Puccinia</taxon>
    </lineage>
</organism>
<sequence length="220" mass="24643">ITPGPLSPDTSTINHLLAPIVDELITLDQGVLINTFQHPKGHMKVAGFASATATRFCSMCHAQNNQLEKLQIGPIRNKYETLAAAKKSKEAESANAQDAILKETGVRWSELNLLPYWDPSKHVVLGIMHNWLEGVLQAHWRYRWKFVAKSQSKQPKRSQPQNQPSRKRQRRGEDMTSTTTASISTNTDTEDTDIILGGGEDGGFFSQEDIKQFRQSMVDV</sequence>
<keyword evidence="3" id="KW-1185">Reference proteome</keyword>
<dbReference type="Proteomes" id="UP000037035">
    <property type="component" value="Unassembled WGS sequence"/>
</dbReference>
<feature type="compositionally biased region" description="Low complexity" evidence="1">
    <location>
        <begin position="176"/>
        <end position="187"/>
    </location>
</feature>